<feature type="compositionally biased region" description="Basic and acidic residues" evidence="1">
    <location>
        <begin position="41"/>
        <end position="50"/>
    </location>
</feature>
<comment type="caution">
    <text evidence="2">The sequence shown here is derived from an EMBL/GenBank/DDBJ whole genome shotgun (WGS) entry which is preliminary data.</text>
</comment>
<organism evidence="2 3">
    <name type="scientific">Lithospermum erythrorhizon</name>
    <name type="common">Purple gromwell</name>
    <name type="synonym">Lithospermum officinale var. erythrorhizon</name>
    <dbReference type="NCBI Taxonomy" id="34254"/>
    <lineage>
        <taxon>Eukaryota</taxon>
        <taxon>Viridiplantae</taxon>
        <taxon>Streptophyta</taxon>
        <taxon>Embryophyta</taxon>
        <taxon>Tracheophyta</taxon>
        <taxon>Spermatophyta</taxon>
        <taxon>Magnoliopsida</taxon>
        <taxon>eudicotyledons</taxon>
        <taxon>Gunneridae</taxon>
        <taxon>Pentapetalae</taxon>
        <taxon>asterids</taxon>
        <taxon>lamiids</taxon>
        <taxon>Boraginales</taxon>
        <taxon>Boraginaceae</taxon>
        <taxon>Boraginoideae</taxon>
        <taxon>Lithospermeae</taxon>
        <taxon>Lithospermum</taxon>
    </lineage>
</organism>
<reference evidence="2 3" key="1">
    <citation type="submission" date="2024-01" db="EMBL/GenBank/DDBJ databases">
        <title>The complete chloroplast genome sequence of Lithospermum erythrorhizon: insights into the phylogenetic relationship among Boraginaceae species and the maternal lineages of purple gromwells.</title>
        <authorList>
            <person name="Okada T."/>
            <person name="Watanabe K."/>
        </authorList>
    </citation>
    <scope>NUCLEOTIDE SEQUENCE [LARGE SCALE GENOMIC DNA]</scope>
</reference>
<feature type="compositionally biased region" description="Acidic residues" evidence="1">
    <location>
        <begin position="51"/>
        <end position="60"/>
    </location>
</feature>
<dbReference type="AlphaFoldDB" id="A0AAV3QQ11"/>
<evidence type="ECO:0000313" key="3">
    <source>
        <dbReference type="Proteomes" id="UP001454036"/>
    </source>
</evidence>
<feature type="compositionally biased region" description="Basic and acidic residues" evidence="1">
    <location>
        <begin position="61"/>
        <end position="71"/>
    </location>
</feature>
<accession>A0AAV3QQ11</accession>
<sequence>MERKAEEKERRRKGKRSADAKGGAKSVTKRSEGVVISEPRSSGKGDKFVIDDFEGSGEEGDAQRIRERSKDKLRVSDSRNRIINQRIAKDVKEVSTDRVDFYGEDMKPDGSLFVPESLSEEITDPASPMFHKVKLEGHVFKFSSTLINKHYGFKDGGATGATLKLGDIIEDLTGKALKVWPAKGQL</sequence>
<evidence type="ECO:0000313" key="2">
    <source>
        <dbReference type="EMBL" id="GAA0165819.1"/>
    </source>
</evidence>
<feature type="region of interest" description="Disordered" evidence="1">
    <location>
        <begin position="1"/>
        <end position="71"/>
    </location>
</feature>
<dbReference type="Proteomes" id="UP001454036">
    <property type="component" value="Unassembled WGS sequence"/>
</dbReference>
<evidence type="ECO:0000256" key="1">
    <source>
        <dbReference type="SAM" id="MobiDB-lite"/>
    </source>
</evidence>
<proteinExistence type="predicted"/>
<name>A0AAV3QQ11_LITER</name>
<dbReference type="EMBL" id="BAABME010022445">
    <property type="protein sequence ID" value="GAA0165819.1"/>
    <property type="molecule type" value="Genomic_DNA"/>
</dbReference>
<keyword evidence="3" id="KW-1185">Reference proteome</keyword>
<gene>
    <name evidence="2" type="ORF">LIER_40064</name>
</gene>
<protein>
    <submittedName>
        <fullName evidence="2">Uncharacterized protein</fullName>
    </submittedName>
</protein>